<evidence type="ECO:0000313" key="2">
    <source>
        <dbReference type="Proteomes" id="UP001465976"/>
    </source>
</evidence>
<sequence length="163" mass="19709">MAPKKTPKALLDRAKERQRLCRLQSKLHRERNKEEYNAKARERMARKRAEMQGEDRVRFLERQREHSKKYYERFAIQWTRAILEFNTASSNRNAILDKADAKRYTEYESCYGRESFNRNYKFRDVRPRELLDMEKGSVAYNAALGTWRTQKVERLQLLKKGEL</sequence>
<evidence type="ECO:0000313" key="1">
    <source>
        <dbReference type="EMBL" id="KAL0572902.1"/>
    </source>
</evidence>
<gene>
    <name evidence="1" type="ORF">V5O48_009071</name>
</gene>
<organism evidence="1 2">
    <name type="scientific">Marasmius crinis-equi</name>
    <dbReference type="NCBI Taxonomy" id="585013"/>
    <lineage>
        <taxon>Eukaryota</taxon>
        <taxon>Fungi</taxon>
        <taxon>Dikarya</taxon>
        <taxon>Basidiomycota</taxon>
        <taxon>Agaricomycotina</taxon>
        <taxon>Agaricomycetes</taxon>
        <taxon>Agaricomycetidae</taxon>
        <taxon>Agaricales</taxon>
        <taxon>Marasmiineae</taxon>
        <taxon>Marasmiaceae</taxon>
        <taxon>Marasmius</taxon>
    </lineage>
</organism>
<reference evidence="1 2" key="1">
    <citation type="submission" date="2024-02" db="EMBL/GenBank/DDBJ databases">
        <title>A draft genome for the cacao thread blight pathogen Marasmius crinis-equi.</title>
        <authorList>
            <person name="Cohen S.P."/>
            <person name="Baruah I.K."/>
            <person name="Amoako-Attah I."/>
            <person name="Bukari Y."/>
            <person name="Meinhardt L.W."/>
            <person name="Bailey B.A."/>
        </authorList>
    </citation>
    <scope>NUCLEOTIDE SEQUENCE [LARGE SCALE GENOMIC DNA]</scope>
    <source>
        <strain evidence="1 2">GH-76</strain>
    </source>
</reference>
<keyword evidence="2" id="KW-1185">Reference proteome</keyword>
<dbReference type="Proteomes" id="UP001465976">
    <property type="component" value="Unassembled WGS sequence"/>
</dbReference>
<protein>
    <submittedName>
        <fullName evidence="1">Uncharacterized protein</fullName>
    </submittedName>
</protein>
<name>A0ABR3FC56_9AGAR</name>
<accession>A0ABR3FC56</accession>
<proteinExistence type="predicted"/>
<dbReference type="EMBL" id="JBAHYK010000568">
    <property type="protein sequence ID" value="KAL0572902.1"/>
    <property type="molecule type" value="Genomic_DNA"/>
</dbReference>
<comment type="caution">
    <text evidence="1">The sequence shown here is derived from an EMBL/GenBank/DDBJ whole genome shotgun (WGS) entry which is preliminary data.</text>
</comment>